<sequence length="205" mass="21906">MSPSDVVYCMLTALFVAAAVHGLRRGLVSGRPGWRARVDHLLHAAMALVMAAMPWGFAQAVPAAAQMGFFAAAASWFPLTAVRRQESVLRAQVRRLPQAAGMAAMGWMAWTSRSMAGPSHENLADGPAPARHLAHSAGDSAIADVVVTMLVLYLLGCALQSLTREMPALRSTADRRGAGTARDPYGRFWDGSMALGTVIMLLMHH</sequence>
<dbReference type="Proteomes" id="UP001234216">
    <property type="component" value="Unassembled WGS sequence"/>
</dbReference>
<dbReference type="AlphaFoldDB" id="A0AAW8FPG9"/>
<comment type="caution">
    <text evidence="2">The sequence shown here is derived from an EMBL/GenBank/DDBJ whole genome shotgun (WGS) entry which is preliminary data.</text>
</comment>
<protein>
    <recommendedName>
        <fullName evidence="4">DUF5134 domain-containing protein</fullName>
    </recommendedName>
</protein>
<dbReference type="RefSeq" id="WP_306982150.1">
    <property type="nucleotide sequence ID" value="NZ_JAUSZV010000005.1"/>
</dbReference>
<feature type="transmembrane region" description="Helical" evidence="1">
    <location>
        <begin position="6"/>
        <end position="28"/>
    </location>
</feature>
<feature type="transmembrane region" description="Helical" evidence="1">
    <location>
        <begin position="40"/>
        <end position="57"/>
    </location>
</feature>
<reference evidence="2" key="1">
    <citation type="submission" date="2023-07" db="EMBL/GenBank/DDBJ databases">
        <title>Comparative genomics of wheat-associated soil bacteria to identify genetic determinants of phenazine resistance.</title>
        <authorList>
            <person name="Mouncey N."/>
        </authorList>
    </citation>
    <scope>NUCLEOTIDE SEQUENCE</scope>
    <source>
        <strain evidence="2">V4I22</strain>
    </source>
</reference>
<keyword evidence="1" id="KW-0812">Transmembrane</keyword>
<dbReference type="Pfam" id="PF17197">
    <property type="entry name" value="DUF5134"/>
    <property type="match status" value="1"/>
</dbReference>
<proteinExistence type="predicted"/>
<organism evidence="2 3">
    <name type="scientific">Streptomyces canus</name>
    <dbReference type="NCBI Taxonomy" id="58343"/>
    <lineage>
        <taxon>Bacteria</taxon>
        <taxon>Bacillati</taxon>
        <taxon>Actinomycetota</taxon>
        <taxon>Actinomycetes</taxon>
        <taxon>Kitasatosporales</taxon>
        <taxon>Streptomycetaceae</taxon>
        <taxon>Streptomyces</taxon>
        <taxon>Streptomyces aurantiacus group</taxon>
    </lineage>
</organism>
<feature type="transmembrane region" description="Helical" evidence="1">
    <location>
        <begin position="184"/>
        <end position="203"/>
    </location>
</feature>
<evidence type="ECO:0000256" key="1">
    <source>
        <dbReference type="SAM" id="Phobius"/>
    </source>
</evidence>
<feature type="transmembrane region" description="Helical" evidence="1">
    <location>
        <begin position="141"/>
        <end position="163"/>
    </location>
</feature>
<dbReference type="InterPro" id="IPR033458">
    <property type="entry name" value="DUF5134"/>
</dbReference>
<dbReference type="EMBL" id="JAUSZV010000005">
    <property type="protein sequence ID" value="MDQ0911021.1"/>
    <property type="molecule type" value="Genomic_DNA"/>
</dbReference>
<name>A0AAW8FPG9_9ACTN</name>
<keyword evidence="1" id="KW-1133">Transmembrane helix</keyword>
<accession>A0AAW8FPG9</accession>
<keyword evidence="1" id="KW-0472">Membrane</keyword>
<evidence type="ECO:0000313" key="2">
    <source>
        <dbReference type="EMBL" id="MDQ0911021.1"/>
    </source>
</evidence>
<evidence type="ECO:0008006" key="4">
    <source>
        <dbReference type="Google" id="ProtNLM"/>
    </source>
</evidence>
<evidence type="ECO:0000313" key="3">
    <source>
        <dbReference type="Proteomes" id="UP001234216"/>
    </source>
</evidence>
<gene>
    <name evidence="2" type="ORF">QFZ22_007006</name>
</gene>